<accession>A0AAN8L8U8</accession>
<evidence type="ECO:0000256" key="1">
    <source>
        <dbReference type="SAM" id="MobiDB-lite"/>
    </source>
</evidence>
<name>A0AAN8L8U8_9TELE</name>
<keyword evidence="3" id="KW-1185">Reference proteome</keyword>
<feature type="region of interest" description="Disordered" evidence="1">
    <location>
        <begin position="83"/>
        <end position="114"/>
    </location>
</feature>
<dbReference type="AlphaFoldDB" id="A0AAN8L8U8"/>
<evidence type="ECO:0000313" key="3">
    <source>
        <dbReference type="Proteomes" id="UP001356427"/>
    </source>
</evidence>
<feature type="compositionally biased region" description="Basic residues" evidence="1">
    <location>
        <begin position="244"/>
        <end position="255"/>
    </location>
</feature>
<reference evidence="2 3" key="1">
    <citation type="submission" date="2021-04" db="EMBL/GenBank/DDBJ databases">
        <authorList>
            <person name="De Guttry C."/>
            <person name="Zahm M."/>
            <person name="Klopp C."/>
            <person name="Cabau C."/>
            <person name="Louis A."/>
            <person name="Berthelot C."/>
            <person name="Parey E."/>
            <person name="Roest Crollius H."/>
            <person name="Montfort J."/>
            <person name="Robinson-Rechavi M."/>
            <person name="Bucao C."/>
            <person name="Bouchez O."/>
            <person name="Gislard M."/>
            <person name="Lluch J."/>
            <person name="Milhes M."/>
            <person name="Lampietro C."/>
            <person name="Lopez Roques C."/>
            <person name="Donnadieu C."/>
            <person name="Braasch I."/>
            <person name="Desvignes T."/>
            <person name="Postlethwait J."/>
            <person name="Bobe J."/>
            <person name="Wedekind C."/>
            <person name="Guiguen Y."/>
        </authorList>
    </citation>
    <scope>NUCLEOTIDE SEQUENCE [LARGE SCALE GENOMIC DNA]</scope>
    <source>
        <strain evidence="2">Cs_M1</strain>
        <tissue evidence="2">Blood</tissue>
    </source>
</reference>
<feature type="region of interest" description="Disordered" evidence="1">
    <location>
        <begin position="221"/>
        <end position="266"/>
    </location>
</feature>
<feature type="compositionally biased region" description="Gly residues" evidence="1">
    <location>
        <begin position="170"/>
        <end position="179"/>
    </location>
</feature>
<dbReference type="EMBL" id="JAGTTL010000020">
    <property type="protein sequence ID" value="KAK6306909.1"/>
    <property type="molecule type" value="Genomic_DNA"/>
</dbReference>
<feature type="region of interest" description="Disordered" evidence="1">
    <location>
        <begin position="135"/>
        <end position="183"/>
    </location>
</feature>
<feature type="compositionally biased region" description="Polar residues" evidence="1">
    <location>
        <begin position="148"/>
        <end position="157"/>
    </location>
</feature>
<sequence>MSPEREMLLDDIEQSLWTLTEDNLRYLCERCGIYGSEVQGKSVRSLHRKIMKEYCENADLTESKGQGTSRLLQLKEDIKGIQEDASGAPTSPSQSATAEVGSSQACCDGEQHEEGGVWFPSRKLEADPVPQWLIIPQQRERVRGNSEAEPNSPLSFKSETKSTESLSPGCDGGAQGGQQGSRDGVLAGSLKRVTVLLDDCRFMLGQRVNIKVEEEEEMISVFANDGESSESSSPHSSQREKSSKKQSHLKRHLHTHSGETSSHCSG</sequence>
<protein>
    <submittedName>
        <fullName evidence="2">Uncharacterized protein</fullName>
    </submittedName>
</protein>
<organism evidence="2 3">
    <name type="scientific">Coregonus suidteri</name>
    <dbReference type="NCBI Taxonomy" id="861788"/>
    <lineage>
        <taxon>Eukaryota</taxon>
        <taxon>Metazoa</taxon>
        <taxon>Chordata</taxon>
        <taxon>Craniata</taxon>
        <taxon>Vertebrata</taxon>
        <taxon>Euteleostomi</taxon>
        <taxon>Actinopterygii</taxon>
        <taxon>Neopterygii</taxon>
        <taxon>Teleostei</taxon>
        <taxon>Protacanthopterygii</taxon>
        <taxon>Salmoniformes</taxon>
        <taxon>Salmonidae</taxon>
        <taxon>Coregoninae</taxon>
        <taxon>Coregonus</taxon>
    </lineage>
</organism>
<gene>
    <name evidence="2" type="ORF">J4Q44_G00220570</name>
</gene>
<proteinExistence type="predicted"/>
<dbReference type="Proteomes" id="UP001356427">
    <property type="component" value="Unassembled WGS sequence"/>
</dbReference>
<evidence type="ECO:0000313" key="2">
    <source>
        <dbReference type="EMBL" id="KAK6306909.1"/>
    </source>
</evidence>
<comment type="caution">
    <text evidence="2">The sequence shown here is derived from an EMBL/GenBank/DDBJ whole genome shotgun (WGS) entry which is preliminary data.</text>
</comment>
<feature type="compositionally biased region" description="Polar residues" evidence="1">
    <location>
        <begin position="88"/>
        <end position="105"/>
    </location>
</feature>